<accession>A0A0S4J244</accession>
<dbReference type="PROSITE" id="PS50191">
    <property type="entry name" value="CRAL_TRIO"/>
    <property type="match status" value="1"/>
</dbReference>
<dbReference type="SUPFAM" id="SSF101576">
    <property type="entry name" value="Supernatant protein factor (SPF), C-terminal domain"/>
    <property type="match status" value="1"/>
</dbReference>
<proteinExistence type="predicted"/>
<dbReference type="PANTHER" id="PTHR45657">
    <property type="entry name" value="CRAL-TRIO DOMAIN-CONTAINING PROTEIN YKL091C-RELATED"/>
    <property type="match status" value="1"/>
</dbReference>
<dbReference type="Gene3D" id="2.60.120.680">
    <property type="entry name" value="GOLD domain"/>
    <property type="match status" value="1"/>
</dbReference>
<organism evidence="3 4">
    <name type="scientific">Bodo saltans</name>
    <name type="common">Flagellated protozoan</name>
    <dbReference type="NCBI Taxonomy" id="75058"/>
    <lineage>
        <taxon>Eukaryota</taxon>
        <taxon>Discoba</taxon>
        <taxon>Euglenozoa</taxon>
        <taxon>Kinetoplastea</taxon>
        <taxon>Metakinetoplastina</taxon>
        <taxon>Eubodonida</taxon>
        <taxon>Bodonidae</taxon>
        <taxon>Bodo</taxon>
    </lineage>
</organism>
<dbReference type="InterPro" id="IPR051026">
    <property type="entry name" value="PI/PC_transfer"/>
</dbReference>
<name>A0A0S4J244_BODSA</name>
<dbReference type="EMBL" id="CYKH01000887">
    <property type="protein sequence ID" value="CUG58589.1"/>
    <property type="molecule type" value="Genomic_DNA"/>
</dbReference>
<dbReference type="SMART" id="SM00516">
    <property type="entry name" value="SEC14"/>
    <property type="match status" value="1"/>
</dbReference>
<feature type="domain" description="CRAL-TRIO" evidence="1">
    <location>
        <begin position="37"/>
        <end position="145"/>
    </location>
</feature>
<evidence type="ECO:0000259" key="1">
    <source>
        <dbReference type="PROSITE" id="PS50191"/>
    </source>
</evidence>
<dbReference type="CDD" id="cd00170">
    <property type="entry name" value="SEC14"/>
    <property type="match status" value="1"/>
</dbReference>
<dbReference type="PROSITE" id="PS50866">
    <property type="entry name" value="GOLD"/>
    <property type="match status" value="1"/>
</dbReference>
<dbReference type="InterPro" id="IPR009038">
    <property type="entry name" value="GOLD_dom"/>
</dbReference>
<evidence type="ECO:0000259" key="2">
    <source>
        <dbReference type="PROSITE" id="PS50866"/>
    </source>
</evidence>
<dbReference type="InterPro" id="IPR036865">
    <property type="entry name" value="CRAL-TRIO_dom_sf"/>
</dbReference>
<dbReference type="Proteomes" id="UP000051952">
    <property type="component" value="Unassembled WGS sequence"/>
</dbReference>
<dbReference type="OrthoDB" id="1434354at2759"/>
<reference evidence="4" key="1">
    <citation type="submission" date="2015-09" db="EMBL/GenBank/DDBJ databases">
        <authorList>
            <consortium name="Pathogen Informatics"/>
        </authorList>
    </citation>
    <scope>NUCLEOTIDE SEQUENCE [LARGE SCALE GENOMIC DNA]</scope>
    <source>
        <strain evidence="4">Lake Konstanz</strain>
    </source>
</reference>
<dbReference type="VEuPathDB" id="TriTrypDB:BSAL_81685"/>
<evidence type="ECO:0000313" key="3">
    <source>
        <dbReference type="EMBL" id="CUG58589.1"/>
    </source>
</evidence>
<protein>
    <submittedName>
        <fullName evidence="3">Mitochondrial carrier protein, putative</fullName>
    </submittedName>
</protein>
<dbReference type="Pfam" id="PF00650">
    <property type="entry name" value="CRAL_TRIO"/>
    <property type="match status" value="1"/>
</dbReference>
<keyword evidence="4" id="KW-1185">Reference proteome</keyword>
<evidence type="ECO:0000313" key="4">
    <source>
        <dbReference type="Proteomes" id="UP000051952"/>
    </source>
</evidence>
<dbReference type="InterPro" id="IPR001251">
    <property type="entry name" value="CRAL-TRIO_dom"/>
</dbReference>
<feature type="domain" description="GOLD" evidence="2">
    <location>
        <begin position="178"/>
        <end position="265"/>
    </location>
</feature>
<sequence length="271" mass="29127">MVPPGANINEPCTVTHLHNNEVGGVLLRYADSKRPEGAPHIVQVSVIMDCDGFTLGHLFGPAMDILKAQSVMDQAYYPEGLHRLYVANAPTALSVAWGIVKGWLDPRVQKKVVIMKPGETKAKLLEEIDASCLPEFLGGTCNCEGGCLGCVDNADAAADDDEFAENVCKTEVFKINARDKFEKTLAVEANTQTAWEYHTEDKLDINLSVSFTPAAGGDAVIVGAPERKTTGSGQYATTDAGTLTFVFDNSYSWMSKKTIAFLAASTTTDAK</sequence>
<dbReference type="InterPro" id="IPR036598">
    <property type="entry name" value="GOLD_dom_sf"/>
</dbReference>
<dbReference type="AlphaFoldDB" id="A0A0S4J244"/>
<dbReference type="SUPFAM" id="SSF52087">
    <property type="entry name" value="CRAL/TRIO domain"/>
    <property type="match status" value="1"/>
</dbReference>
<dbReference type="PANTHER" id="PTHR45657:SF1">
    <property type="entry name" value="CRAL-TRIO DOMAIN-CONTAINING PROTEIN YKL091C-RELATED"/>
    <property type="match status" value="1"/>
</dbReference>
<dbReference type="Gene3D" id="3.40.525.10">
    <property type="entry name" value="CRAL-TRIO lipid binding domain"/>
    <property type="match status" value="1"/>
</dbReference>
<dbReference type="OMA" id="KVERYVI"/>
<gene>
    <name evidence="3" type="ORF">BSAL_81685</name>
</gene>